<keyword evidence="1" id="KW-1133">Transmembrane helix</keyword>
<organism evidence="2 3">
    <name type="scientific">Apiospora arundinis</name>
    <dbReference type="NCBI Taxonomy" id="335852"/>
    <lineage>
        <taxon>Eukaryota</taxon>
        <taxon>Fungi</taxon>
        <taxon>Dikarya</taxon>
        <taxon>Ascomycota</taxon>
        <taxon>Pezizomycotina</taxon>
        <taxon>Sordariomycetes</taxon>
        <taxon>Xylariomycetidae</taxon>
        <taxon>Amphisphaeriales</taxon>
        <taxon>Apiosporaceae</taxon>
        <taxon>Apiospora</taxon>
    </lineage>
</organism>
<keyword evidence="1" id="KW-0472">Membrane</keyword>
<name>A0ABR2I7R0_9PEZI</name>
<evidence type="ECO:0008006" key="4">
    <source>
        <dbReference type="Google" id="ProtNLM"/>
    </source>
</evidence>
<evidence type="ECO:0000313" key="3">
    <source>
        <dbReference type="Proteomes" id="UP001390339"/>
    </source>
</evidence>
<accession>A0ABR2I7R0</accession>
<sequence>MGSFANFARRRAYRLTGFTAGYKFVLWFCLSGIMIGFCLARLKYLDFYGVMCNPDRSKPSPAAIGECFHLLRPLYANGMILHLAGIVPGGILAVVQFVPVVRNKTLLIHQVNGYLVIILALMGIAGGFIITRPTMGGQVDTQTATGFLGTAFLFANMMAYFSIKRLRIDLHRAWMIRAWVWTYTLGFERKLTFIYRVLYQAGSILSIRLIFVLTFLILPVTGTYYLSQPCDKLAWLFNDEHKTLTAYPECEAWFSKQNLEQRAHVRAEWLNAKNLAERMTAMNISYGVASWIGLAIHIMAVEVYLNLTSAEAQRLRKISIKRRIVAGMQTAPTNGELNDVKTE</sequence>
<dbReference type="Pfam" id="PF10067">
    <property type="entry name" value="DUF2306"/>
    <property type="match status" value="1"/>
</dbReference>
<feature type="transmembrane region" description="Helical" evidence="1">
    <location>
        <begin position="113"/>
        <end position="131"/>
    </location>
</feature>
<protein>
    <recommendedName>
        <fullName evidence="4">DUF2306 domain-containing protein</fullName>
    </recommendedName>
</protein>
<keyword evidence="1" id="KW-0812">Transmembrane</keyword>
<evidence type="ECO:0000313" key="2">
    <source>
        <dbReference type="EMBL" id="KAK8859045.1"/>
    </source>
</evidence>
<gene>
    <name evidence="2" type="ORF">PGQ11_009779</name>
</gene>
<feature type="transmembrane region" description="Helical" evidence="1">
    <location>
        <begin position="21"/>
        <end position="42"/>
    </location>
</feature>
<evidence type="ECO:0000256" key="1">
    <source>
        <dbReference type="SAM" id="Phobius"/>
    </source>
</evidence>
<feature type="transmembrane region" description="Helical" evidence="1">
    <location>
        <begin position="79"/>
        <end position="101"/>
    </location>
</feature>
<dbReference type="EMBL" id="JAPCWZ010000006">
    <property type="protein sequence ID" value="KAK8859045.1"/>
    <property type="molecule type" value="Genomic_DNA"/>
</dbReference>
<dbReference type="Proteomes" id="UP001390339">
    <property type="component" value="Unassembled WGS sequence"/>
</dbReference>
<feature type="transmembrane region" description="Helical" evidence="1">
    <location>
        <begin position="143"/>
        <end position="163"/>
    </location>
</feature>
<dbReference type="InterPro" id="IPR018750">
    <property type="entry name" value="DUF2306_membrane"/>
</dbReference>
<proteinExistence type="predicted"/>
<feature type="transmembrane region" description="Helical" evidence="1">
    <location>
        <begin position="197"/>
        <end position="218"/>
    </location>
</feature>
<comment type="caution">
    <text evidence="2">The sequence shown here is derived from an EMBL/GenBank/DDBJ whole genome shotgun (WGS) entry which is preliminary data.</text>
</comment>
<reference evidence="2 3" key="1">
    <citation type="journal article" date="2024" name="IMA Fungus">
        <title>Apiospora arundinis, a panoply of carbohydrate-active enzymes and secondary metabolites.</title>
        <authorList>
            <person name="Sorensen T."/>
            <person name="Petersen C."/>
            <person name="Muurmann A.T."/>
            <person name="Christiansen J.V."/>
            <person name="Brundto M.L."/>
            <person name="Overgaard C.K."/>
            <person name="Boysen A.T."/>
            <person name="Wollenberg R.D."/>
            <person name="Larsen T.O."/>
            <person name="Sorensen J.L."/>
            <person name="Nielsen K.L."/>
            <person name="Sondergaard T.E."/>
        </authorList>
    </citation>
    <scope>NUCLEOTIDE SEQUENCE [LARGE SCALE GENOMIC DNA]</scope>
    <source>
        <strain evidence="2 3">AAU 773</strain>
    </source>
</reference>
<keyword evidence="3" id="KW-1185">Reference proteome</keyword>
<feature type="transmembrane region" description="Helical" evidence="1">
    <location>
        <begin position="284"/>
        <end position="307"/>
    </location>
</feature>